<keyword evidence="1 6" id="KW-0378">Hydrolase</keyword>
<dbReference type="Gene3D" id="3.40.50.1820">
    <property type="entry name" value="alpha/beta hydrolase"/>
    <property type="match status" value="1"/>
</dbReference>
<dbReference type="PANTHER" id="PTHR43798">
    <property type="entry name" value="MONOACYLGLYCEROL LIPASE"/>
    <property type="match status" value="1"/>
</dbReference>
<dbReference type="GO" id="GO:0016020">
    <property type="term" value="C:membrane"/>
    <property type="evidence" value="ECO:0007669"/>
    <property type="project" value="TreeGrafter"/>
</dbReference>
<dbReference type="Proteomes" id="UP000799092">
    <property type="component" value="Unassembled WGS sequence"/>
</dbReference>
<dbReference type="Pfam" id="PF00561">
    <property type="entry name" value="Abhydrolase_1"/>
    <property type="match status" value="1"/>
</dbReference>
<sequence length="228" mass="25959">MVVGCLCIHGFTGGAYELDPLANYLRNYTDWQVEVPTLPGHGEVLNLNEVTFRQWIDQAEVALMKLKKKCDKIYLIGFSMGGMIASYLAAKHNVAKLVLLSTSRKYISWTQMTMDIGRFVRMGFSGELNDDPLFKRYMSKRGAVPVKAMIEFLKCMKFTKPYIKRVKCPVLIAQGIQDGMVPYKTAVYLDKEIPTDTKVIFFNDSKHHICLGSDKDVLIDRVNLFLLQ</sequence>
<comment type="caution">
    <text evidence="6">The sequence shown here is derived from an EMBL/GenBank/DDBJ whole genome shotgun (WGS) entry which is preliminary data.</text>
</comment>
<keyword evidence="4" id="KW-1133">Transmembrane helix</keyword>
<feature type="transmembrane region" description="Helical" evidence="4">
    <location>
        <begin position="73"/>
        <end position="90"/>
    </location>
</feature>
<dbReference type="SUPFAM" id="SSF53474">
    <property type="entry name" value="alpha/beta-Hydrolases"/>
    <property type="match status" value="1"/>
</dbReference>
<organism evidence="6 7">
    <name type="scientific">Aquibacillus halophilus</name>
    <dbReference type="NCBI Taxonomy" id="930132"/>
    <lineage>
        <taxon>Bacteria</taxon>
        <taxon>Bacillati</taxon>
        <taxon>Bacillota</taxon>
        <taxon>Bacilli</taxon>
        <taxon>Bacillales</taxon>
        <taxon>Bacillaceae</taxon>
        <taxon>Aquibacillus</taxon>
    </lineage>
</organism>
<dbReference type="EMBL" id="WJNG01000011">
    <property type="protein sequence ID" value="MRH43638.1"/>
    <property type="molecule type" value="Genomic_DNA"/>
</dbReference>
<dbReference type="InterPro" id="IPR012354">
    <property type="entry name" value="Esterase_lipase"/>
</dbReference>
<evidence type="ECO:0000313" key="7">
    <source>
        <dbReference type="Proteomes" id="UP000799092"/>
    </source>
</evidence>
<dbReference type="AlphaFoldDB" id="A0A6A8DD79"/>
<feature type="binding site" evidence="3">
    <location>
        <position position="80"/>
    </location>
    <ligand>
        <name>substrate</name>
    </ligand>
</feature>
<feature type="active site" description="Nucleophile" evidence="2">
    <location>
        <position position="79"/>
    </location>
</feature>
<evidence type="ECO:0000256" key="4">
    <source>
        <dbReference type="SAM" id="Phobius"/>
    </source>
</evidence>
<keyword evidence="4" id="KW-0472">Membrane</keyword>
<dbReference type="PANTHER" id="PTHR43798:SF31">
    <property type="entry name" value="AB HYDROLASE SUPERFAMILY PROTEIN YCLE"/>
    <property type="match status" value="1"/>
</dbReference>
<evidence type="ECO:0000256" key="3">
    <source>
        <dbReference type="PIRSR" id="PIRSR017388-2"/>
    </source>
</evidence>
<dbReference type="PIRSF" id="PIRSF017388">
    <property type="entry name" value="Esterase_lipase"/>
    <property type="match status" value="1"/>
</dbReference>
<evidence type="ECO:0000256" key="1">
    <source>
        <dbReference type="ARBA" id="ARBA00022801"/>
    </source>
</evidence>
<accession>A0A6A8DD79</accession>
<dbReference type="GO" id="GO:0052689">
    <property type="term" value="F:carboxylic ester hydrolase activity"/>
    <property type="evidence" value="ECO:0007669"/>
    <property type="project" value="InterPro"/>
</dbReference>
<keyword evidence="4" id="KW-0812">Transmembrane</keyword>
<name>A0A6A8DD79_9BACI</name>
<dbReference type="InterPro" id="IPR029058">
    <property type="entry name" value="AB_hydrolase_fold"/>
</dbReference>
<protein>
    <submittedName>
        <fullName evidence="6">Alpha/beta fold hydrolase</fullName>
    </submittedName>
</protein>
<proteinExistence type="predicted"/>
<keyword evidence="7" id="KW-1185">Reference proteome</keyword>
<reference evidence="6" key="1">
    <citation type="submission" date="2019-11" db="EMBL/GenBank/DDBJ databases">
        <authorList>
            <person name="Li J."/>
        </authorList>
    </citation>
    <scope>NUCLEOTIDE SEQUENCE</scope>
    <source>
        <strain evidence="6">B6B</strain>
    </source>
</reference>
<feature type="active site" description="Charge relay system" evidence="2">
    <location>
        <position position="178"/>
    </location>
</feature>
<gene>
    <name evidence="6" type="ORF">GH741_13250</name>
</gene>
<dbReference type="OrthoDB" id="9786110at2"/>
<feature type="binding site" evidence="3">
    <location>
        <position position="11"/>
    </location>
    <ligand>
        <name>substrate</name>
    </ligand>
</feature>
<feature type="active site" description="Charge relay system" evidence="2">
    <location>
        <position position="207"/>
    </location>
</feature>
<dbReference type="InterPro" id="IPR050266">
    <property type="entry name" value="AB_hydrolase_sf"/>
</dbReference>
<feature type="domain" description="AB hydrolase-1" evidence="5">
    <location>
        <begin position="6"/>
        <end position="130"/>
    </location>
</feature>
<dbReference type="RefSeq" id="WP_153737269.1">
    <property type="nucleotide sequence ID" value="NZ_WJNG01000011.1"/>
</dbReference>
<dbReference type="InterPro" id="IPR000073">
    <property type="entry name" value="AB_hydrolase_1"/>
</dbReference>
<evidence type="ECO:0000313" key="6">
    <source>
        <dbReference type="EMBL" id="MRH43638.1"/>
    </source>
</evidence>
<evidence type="ECO:0000256" key="2">
    <source>
        <dbReference type="PIRSR" id="PIRSR017388-1"/>
    </source>
</evidence>
<evidence type="ECO:0000259" key="5">
    <source>
        <dbReference type="Pfam" id="PF00561"/>
    </source>
</evidence>